<accession>A0A4Y2JV03</accession>
<dbReference type="Pfam" id="PF16087">
    <property type="entry name" value="DUF4817"/>
    <property type="match status" value="1"/>
</dbReference>
<dbReference type="InterPro" id="IPR032135">
    <property type="entry name" value="DUF4817"/>
</dbReference>
<keyword evidence="3" id="KW-1185">Reference proteome</keyword>
<reference evidence="2 3" key="1">
    <citation type="journal article" date="2019" name="Sci. Rep.">
        <title>Orb-weaving spider Araneus ventricosus genome elucidates the spidroin gene catalogue.</title>
        <authorList>
            <person name="Kono N."/>
            <person name="Nakamura H."/>
            <person name="Ohtoshi R."/>
            <person name="Moran D.A.P."/>
            <person name="Shinohara A."/>
            <person name="Yoshida Y."/>
            <person name="Fujiwara M."/>
            <person name="Mori M."/>
            <person name="Tomita M."/>
            <person name="Arakawa K."/>
        </authorList>
    </citation>
    <scope>NUCLEOTIDE SEQUENCE [LARGE SCALE GENOMIC DNA]</scope>
</reference>
<proteinExistence type="predicted"/>
<evidence type="ECO:0000259" key="1">
    <source>
        <dbReference type="Pfam" id="PF16087"/>
    </source>
</evidence>
<organism evidence="2 3">
    <name type="scientific">Araneus ventricosus</name>
    <name type="common">Orbweaver spider</name>
    <name type="synonym">Epeira ventricosa</name>
    <dbReference type="NCBI Taxonomy" id="182803"/>
    <lineage>
        <taxon>Eukaryota</taxon>
        <taxon>Metazoa</taxon>
        <taxon>Ecdysozoa</taxon>
        <taxon>Arthropoda</taxon>
        <taxon>Chelicerata</taxon>
        <taxon>Arachnida</taxon>
        <taxon>Araneae</taxon>
        <taxon>Araneomorphae</taxon>
        <taxon>Entelegynae</taxon>
        <taxon>Araneoidea</taxon>
        <taxon>Araneidae</taxon>
        <taxon>Araneus</taxon>
    </lineage>
</organism>
<dbReference type="Proteomes" id="UP000499080">
    <property type="component" value="Unassembled WGS sequence"/>
</dbReference>
<evidence type="ECO:0000313" key="2">
    <source>
        <dbReference type="EMBL" id="GBM93016.1"/>
    </source>
</evidence>
<dbReference type="AlphaFoldDB" id="A0A4Y2JV03"/>
<evidence type="ECO:0000313" key="3">
    <source>
        <dbReference type="Proteomes" id="UP000499080"/>
    </source>
</evidence>
<dbReference type="OrthoDB" id="6435611at2759"/>
<dbReference type="EMBL" id="BGPR01003839">
    <property type="protein sequence ID" value="GBM93016.1"/>
    <property type="molecule type" value="Genomic_DNA"/>
</dbReference>
<feature type="domain" description="DUF4817" evidence="1">
    <location>
        <begin position="143"/>
        <end position="196"/>
    </location>
</feature>
<sequence length="218" mass="24977">MCYENDGDIANAFAAYFSSVFKPSTELDGDDEYKSNCVDDLVKIDSVTYDDVILAIRRDVLCFLFFRKITNGSIDCSNILSFINFAVPARSLRNYSSFQEVALQVFENCREIGSVISSFGILPRNLFVSACERVQLLKMVLFLEHRIFIVLEYHRMEHSYVQTRRSFQRRFDVRRGSSDNAIKALFEKFERTGNVNDNRIGNVGRPRSAITESNADAI</sequence>
<comment type="caution">
    <text evidence="2">The sequence shown here is derived from an EMBL/GenBank/DDBJ whole genome shotgun (WGS) entry which is preliminary data.</text>
</comment>
<gene>
    <name evidence="2" type="ORF">AVEN_219830_1</name>
</gene>
<name>A0A4Y2JV03_ARAVE</name>
<protein>
    <recommendedName>
        <fullName evidence="1">DUF4817 domain-containing protein</fullName>
    </recommendedName>
</protein>